<keyword evidence="1" id="KW-1185">Reference proteome</keyword>
<protein>
    <submittedName>
        <fullName evidence="2">F-box/kelch-repeat protein At3g23880-like</fullName>
    </submittedName>
</protein>
<accession>A0AC58UP80</accession>
<name>A0AC58UP80_TOBAC</name>
<sequence length="428" mass="49190">MSDYIPEELMVPIFSRLPPKSLLRFRCISRSWNSLISSSEFISLHTYCNILQKPPAGKIIRYFSLTQRKEIYSIRLIDVLAGIETEFKIAAPFNGIVRYYYRIMGLCNGVLCLSDDLFVSKNLLVLWNPMIGRSITLPMSSLENLGNYMLVCGFGYAIKTRDYKVVRMAYARGDGGLVPPKVEVYALSSGIWKEFDGFIPDNGVIEYFWTQAVVCGKVHWTAYKITGEERRVENLITVFDLNDEIFQELSLPEILVNEPPTNLTAAECRESLAVYQYNTRIWSSSCSIWVMKQYGDTESWSMEYNVALNHQQLDHQRFGMILGFHNDTEILLTEISGMLTSYNPETQEKLHLNILGTRYSFYFGTYKESLALLDKGELLPPLYLSSDGTDDNEDEENNADKMEPKRKELLVHFLKHQDVIAVLRARII</sequence>
<dbReference type="Proteomes" id="UP000790787">
    <property type="component" value="Chromosome 6"/>
</dbReference>
<reference evidence="2" key="2">
    <citation type="submission" date="2025-08" db="UniProtKB">
        <authorList>
            <consortium name="RefSeq"/>
        </authorList>
    </citation>
    <scope>IDENTIFICATION</scope>
    <source>
        <tissue evidence="2">Leaf</tissue>
    </source>
</reference>
<proteinExistence type="predicted"/>
<evidence type="ECO:0000313" key="2">
    <source>
        <dbReference type="RefSeq" id="XP_075111310.1"/>
    </source>
</evidence>
<organism evidence="1 2">
    <name type="scientific">Nicotiana tabacum</name>
    <name type="common">Common tobacco</name>
    <dbReference type="NCBI Taxonomy" id="4097"/>
    <lineage>
        <taxon>Eukaryota</taxon>
        <taxon>Viridiplantae</taxon>
        <taxon>Streptophyta</taxon>
        <taxon>Embryophyta</taxon>
        <taxon>Tracheophyta</taxon>
        <taxon>Spermatophyta</taxon>
        <taxon>Magnoliopsida</taxon>
        <taxon>eudicotyledons</taxon>
        <taxon>Gunneridae</taxon>
        <taxon>Pentapetalae</taxon>
        <taxon>asterids</taxon>
        <taxon>lamiids</taxon>
        <taxon>Solanales</taxon>
        <taxon>Solanaceae</taxon>
        <taxon>Nicotianoideae</taxon>
        <taxon>Nicotianeae</taxon>
        <taxon>Nicotiana</taxon>
    </lineage>
</organism>
<gene>
    <name evidence="2" type="primary">LOC107805802</name>
</gene>
<reference evidence="1" key="1">
    <citation type="journal article" date="2014" name="Nat. Commun.">
        <title>The tobacco genome sequence and its comparison with those of tomato and potato.</title>
        <authorList>
            <person name="Sierro N."/>
            <person name="Battey J.N."/>
            <person name="Ouadi S."/>
            <person name="Bakaher N."/>
            <person name="Bovet L."/>
            <person name="Willig A."/>
            <person name="Goepfert S."/>
            <person name="Peitsch M.C."/>
            <person name="Ivanov N.V."/>
        </authorList>
    </citation>
    <scope>NUCLEOTIDE SEQUENCE [LARGE SCALE GENOMIC DNA]</scope>
</reference>
<evidence type="ECO:0000313" key="1">
    <source>
        <dbReference type="Proteomes" id="UP000790787"/>
    </source>
</evidence>
<dbReference type="RefSeq" id="XP_075111310.1">
    <property type="nucleotide sequence ID" value="XM_075255209.1"/>
</dbReference>